<organism evidence="3 4">
    <name type="scientific">Thalassiosira pseudonana</name>
    <name type="common">Marine diatom</name>
    <name type="synonym">Cyclotella nana</name>
    <dbReference type="NCBI Taxonomy" id="35128"/>
    <lineage>
        <taxon>Eukaryota</taxon>
        <taxon>Sar</taxon>
        <taxon>Stramenopiles</taxon>
        <taxon>Ochrophyta</taxon>
        <taxon>Bacillariophyta</taxon>
        <taxon>Coscinodiscophyceae</taxon>
        <taxon>Thalassiosirophycidae</taxon>
        <taxon>Thalassiosirales</taxon>
        <taxon>Thalassiosiraceae</taxon>
        <taxon>Thalassiosira</taxon>
    </lineage>
</organism>
<comment type="similarity">
    <text evidence="1">Belongs to the PDCD5 family.</text>
</comment>
<dbReference type="InterPro" id="IPR002836">
    <property type="entry name" value="PDCD5-like"/>
</dbReference>
<dbReference type="SUPFAM" id="SSF46950">
    <property type="entry name" value="Double-stranded DNA-binding domain"/>
    <property type="match status" value="1"/>
</dbReference>
<dbReference type="PANTHER" id="PTHR10840:SF0">
    <property type="entry name" value="PROGRAMMED CELL DEATH PROTEIN 5"/>
    <property type="match status" value="1"/>
</dbReference>
<evidence type="ECO:0000256" key="2">
    <source>
        <dbReference type="SAM" id="MobiDB-lite"/>
    </source>
</evidence>
<dbReference type="eggNOG" id="KOG3431">
    <property type="taxonomic scope" value="Eukaryota"/>
</dbReference>
<dbReference type="OMA" id="IANMAMQ"/>
<proteinExistence type="inferred from homology"/>
<dbReference type="PaxDb" id="35128-Thaps21288"/>
<feature type="region of interest" description="Disordered" evidence="2">
    <location>
        <begin position="102"/>
        <end position="136"/>
    </location>
</feature>
<feature type="compositionally biased region" description="Acidic residues" evidence="2">
    <location>
        <begin position="124"/>
        <end position="136"/>
    </location>
</feature>
<name>B8BUE9_THAPS</name>
<dbReference type="Proteomes" id="UP000001449">
    <property type="component" value="Chromosome 2"/>
</dbReference>
<dbReference type="AlphaFoldDB" id="B8BUE9"/>
<dbReference type="InParanoid" id="B8BUE9"/>
<gene>
    <name evidence="3" type="ORF">THAPSDRAFT_21288</name>
</gene>
<keyword evidence="4" id="KW-1185">Reference proteome</keyword>
<dbReference type="Gene3D" id="1.10.8.140">
    <property type="entry name" value="PDCD5-like"/>
    <property type="match status" value="1"/>
</dbReference>
<dbReference type="HOGENOM" id="CLU_122978_0_0_1"/>
<dbReference type="GO" id="GO:0005829">
    <property type="term" value="C:cytosol"/>
    <property type="evidence" value="ECO:0000318"/>
    <property type="project" value="GO_Central"/>
</dbReference>
<dbReference type="InterPro" id="IPR036883">
    <property type="entry name" value="PDCD5-like_sf"/>
</dbReference>
<feature type="compositionally biased region" description="Low complexity" evidence="2">
    <location>
        <begin position="31"/>
        <end position="42"/>
    </location>
</feature>
<protein>
    <submittedName>
        <fullName evidence="3">Uncharacterized protein</fullName>
    </submittedName>
</protein>
<evidence type="ECO:0000313" key="4">
    <source>
        <dbReference type="Proteomes" id="UP000001449"/>
    </source>
</evidence>
<accession>B8BUE9</accession>
<dbReference type="GO" id="GO:0005634">
    <property type="term" value="C:nucleus"/>
    <property type="evidence" value="ECO:0000318"/>
    <property type="project" value="GO_Central"/>
</dbReference>
<dbReference type="KEGG" id="tps:THAPSDRAFT_21288"/>
<dbReference type="RefSeq" id="XP_002287832.1">
    <property type="nucleotide sequence ID" value="XM_002287796.1"/>
</dbReference>
<dbReference type="STRING" id="35128.B8BUE9"/>
<dbReference type="GeneID" id="7450354"/>
<evidence type="ECO:0000256" key="1">
    <source>
        <dbReference type="ARBA" id="ARBA00010490"/>
    </source>
</evidence>
<sequence>MEEVAASEIPDGFFLADPSGGPKQPSSTASDQAAQRDAQRQAVLEQAMTPDALARLRRVKLVKKDRASAVEAMIANMAMQGKLDCKISEGKLIEMLEGIHGAQQKKAGGDAGKISIQRKKYNFDSDDEDDNDDDLL</sequence>
<evidence type="ECO:0000313" key="3">
    <source>
        <dbReference type="EMBL" id="EED95275.1"/>
    </source>
</evidence>
<reference evidence="3 4" key="1">
    <citation type="journal article" date="2004" name="Science">
        <title>The genome of the diatom Thalassiosira pseudonana: ecology, evolution, and metabolism.</title>
        <authorList>
            <person name="Armbrust E.V."/>
            <person name="Berges J.A."/>
            <person name="Bowler C."/>
            <person name="Green B.R."/>
            <person name="Martinez D."/>
            <person name="Putnam N.H."/>
            <person name="Zhou S."/>
            <person name="Allen A.E."/>
            <person name="Apt K.E."/>
            <person name="Bechner M."/>
            <person name="Brzezinski M.A."/>
            <person name="Chaal B.K."/>
            <person name="Chiovitti A."/>
            <person name="Davis A.K."/>
            <person name="Demarest M.S."/>
            <person name="Detter J.C."/>
            <person name="Glavina T."/>
            <person name="Goodstein D."/>
            <person name="Hadi M.Z."/>
            <person name="Hellsten U."/>
            <person name="Hildebrand M."/>
            <person name="Jenkins B.D."/>
            <person name="Jurka J."/>
            <person name="Kapitonov V.V."/>
            <person name="Kroger N."/>
            <person name="Lau W.W."/>
            <person name="Lane T.W."/>
            <person name="Larimer F.W."/>
            <person name="Lippmeier J.C."/>
            <person name="Lucas S."/>
            <person name="Medina M."/>
            <person name="Montsant A."/>
            <person name="Obornik M."/>
            <person name="Parker M.S."/>
            <person name="Palenik B."/>
            <person name="Pazour G.J."/>
            <person name="Richardson P.M."/>
            <person name="Rynearson T.A."/>
            <person name="Saito M.A."/>
            <person name="Schwartz D.C."/>
            <person name="Thamatrakoln K."/>
            <person name="Valentin K."/>
            <person name="Vardi A."/>
            <person name="Wilkerson F.P."/>
            <person name="Rokhsar D.S."/>
        </authorList>
    </citation>
    <scope>NUCLEOTIDE SEQUENCE [LARGE SCALE GENOMIC DNA]</scope>
    <source>
        <strain evidence="3 4">CCMP1335</strain>
    </source>
</reference>
<dbReference type="GO" id="GO:0003677">
    <property type="term" value="F:DNA binding"/>
    <property type="evidence" value="ECO:0007669"/>
    <property type="project" value="InterPro"/>
</dbReference>
<feature type="region of interest" description="Disordered" evidence="2">
    <location>
        <begin position="1"/>
        <end position="42"/>
    </location>
</feature>
<dbReference type="PANTHER" id="PTHR10840">
    <property type="entry name" value="PROGRAMMED CELL DEATH PROTEIN 5"/>
    <property type="match status" value="1"/>
</dbReference>
<reference evidence="3 4" key="2">
    <citation type="journal article" date="2008" name="Nature">
        <title>The Phaeodactylum genome reveals the evolutionary history of diatom genomes.</title>
        <authorList>
            <person name="Bowler C."/>
            <person name="Allen A.E."/>
            <person name="Badger J.H."/>
            <person name="Grimwood J."/>
            <person name="Jabbari K."/>
            <person name="Kuo A."/>
            <person name="Maheswari U."/>
            <person name="Martens C."/>
            <person name="Maumus F."/>
            <person name="Otillar R.P."/>
            <person name="Rayko E."/>
            <person name="Salamov A."/>
            <person name="Vandepoele K."/>
            <person name="Beszteri B."/>
            <person name="Gruber A."/>
            <person name="Heijde M."/>
            <person name="Katinka M."/>
            <person name="Mock T."/>
            <person name="Valentin K."/>
            <person name="Verret F."/>
            <person name="Berges J.A."/>
            <person name="Brownlee C."/>
            <person name="Cadoret J.P."/>
            <person name="Chiovitti A."/>
            <person name="Choi C.J."/>
            <person name="Coesel S."/>
            <person name="De Martino A."/>
            <person name="Detter J.C."/>
            <person name="Durkin C."/>
            <person name="Falciatore A."/>
            <person name="Fournet J."/>
            <person name="Haruta M."/>
            <person name="Huysman M.J."/>
            <person name="Jenkins B.D."/>
            <person name="Jiroutova K."/>
            <person name="Jorgensen R.E."/>
            <person name="Joubert Y."/>
            <person name="Kaplan A."/>
            <person name="Kroger N."/>
            <person name="Kroth P.G."/>
            <person name="La Roche J."/>
            <person name="Lindquist E."/>
            <person name="Lommer M."/>
            <person name="Martin-Jezequel V."/>
            <person name="Lopez P.J."/>
            <person name="Lucas S."/>
            <person name="Mangogna M."/>
            <person name="McGinnis K."/>
            <person name="Medlin L.K."/>
            <person name="Montsant A."/>
            <person name="Oudot-Le Secq M.P."/>
            <person name="Napoli C."/>
            <person name="Obornik M."/>
            <person name="Parker M.S."/>
            <person name="Petit J.L."/>
            <person name="Porcel B.M."/>
            <person name="Poulsen N."/>
            <person name="Robison M."/>
            <person name="Rychlewski L."/>
            <person name="Rynearson T.A."/>
            <person name="Schmutz J."/>
            <person name="Shapiro H."/>
            <person name="Siaut M."/>
            <person name="Stanley M."/>
            <person name="Sussman M.R."/>
            <person name="Taylor A.R."/>
            <person name="Vardi A."/>
            <person name="von Dassow P."/>
            <person name="Vyverman W."/>
            <person name="Willis A."/>
            <person name="Wyrwicz L.S."/>
            <person name="Rokhsar D.S."/>
            <person name="Weissenbach J."/>
            <person name="Armbrust E.V."/>
            <person name="Green B.R."/>
            <person name="Van de Peer Y."/>
            <person name="Grigoriev I.V."/>
        </authorList>
    </citation>
    <scope>NUCLEOTIDE SEQUENCE [LARGE SCALE GENOMIC DNA]</scope>
    <source>
        <strain evidence="3 4">CCMP1335</strain>
    </source>
</reference>
<dbReference type="Pfam" id="PF01984">
    <property type="entry name" value="dsDNA_bind"/>
    <property type="match status" value="1"/>
</dbReference>
<dbReference type="EMBL" id="CM000639">
    <property type="protein sequence ID" value="EED95275.1"/>
    <property type="molecule type" value="Genomic_DNA"/>
</dbReference>
<dbReference type="FunCoup" id="B8BUE9">
    <property type="interactions" value="198"/>
</dbReference>